<reference evidence="14" key="1">
    <citation type="submission" date="2017-09" db="EMBL/GenBank/DDBJ databases">
        <title>Depth-based differentiation of microbial function through sediment-hosted aquifers and enrichment of novel symbionts in the deep terrestrial subsurface.</title>
        <authorList>
            <person name="Probst A.J."/>
            <person name="Ladd B."/>
            <person name="Jarett J.K."/>
            <person name="Geller-Mcgrath D.E."/>
            <person name="Sieber C.M.K."/>
            <person name="Emerson J.B."/>
            <person name="Anantharaman K."/>
            <person name="Thomas B.C."/>
            <person name="Malmstrom R."/>
            <person name="Stieglmeier M."/>
            <person name="Klingl A."/>
            <person name="Woyke T."/>
            <person name="Ryan C.M."/>
            <person name="Banfield J.F."/>
        </authorList>
    </citation>
    <scope>NUCLEOTIDE SEQUENCE [LARGE SCALE GENOMIC DNA]</scope>
</reference>
<dbReference type="NCBIfam" id="TIGR00422">
    <property type="entry name" value="valS"/>
    <property type="match status" value="1"/>
</dbReference>
<dbReference type="GO" id="GO:0002161">
    <property type="term" value="F:aminoacyl-tRNA deacylase activity"/>
    <property type="evidence" value="ECO:0007669"/>
    <property type="project" value="InterPro"/>
</dbReference>
<evidence type="ECO:0000259" key="12">
    <source>
        <dbReference type="Pfam" id="PF08264"/>
    </source>
</evidence>
<dbReference type="InterPro" id="IPR009080">
    <property type="entry name" value="tRNAsynth_Ia_anticodon-bd"/>
</dbReference>
<dbReference type="InterPro" id="IPR002303">
    <property type="entry name" value="Valyl-tRNA_ligase"/>
</dbReference>
<keyword evidence="7 10" id="KW-0030">Aminoacyl-tRNA synthetase</keyword>
<dbReference type="EC" id="6.1.1.9" evidence="1 9"/>
<comment type="similarity">
    <text evidence="10">Belongs to the class-I aminoacyl-tRNA synthetase family.</text>
</comment>
<sequence>MEKQHPKNLEKKWQGFWEKEGIYKLNPVGGSKSKKEMQGKQISNRVNFKKRGAIFSVDTPPPTVSGKMHLGHAFSYTQQDIIIRYHRMKGESIIFPFGTDDNGLPTERFVEKEKGVSALEMKREDFVKLCQQTLKEVKPAFIQNWKDIGMSCDFNLSYSTIDQNCQKISQRFFIDLYKMGRIYRKKAPILWCPQCQTAVAQAELADKMIDSVFYDISFSLKDSKKQITISTTRPELLPSCVAIFVHPQDKRYKNLIGKKVIVPIFGQMVSIKEDEKVDMEKGSGIVMCCTFGDVTDMEWYFTHHLPLIISISKDGKMSKTTGKFQGLTINQARVKIVDELKKEKRILAEKKIKHLVNTHERCNRAIEILPTWQWFIKILDKKEELLELGKKMNWYPEYMRYRYEHWIKNLKWDWCVSRQRFFGIPIPIWYCKKCKKVKLAKIKDLPVNPLGAQPKEKCSCGSAEFLPEKDVLDTWATSSLTPQIVESLIASRAIKKNFLPMSLRPQAHDIISTWLFYTVTRSYFHFGKIPWKDIMISGFVLDPKGEKMSKSKGNIIEPNKIIEKYGADSLRYWASGVSLGKNLRYQEKEIKNGHRTVTKIWNASRFTISHLKNFDIKNWSNKNKLYSLDQFLLSKLQKTIQKCEDSFKKYEFSSARKKTETFFWNDFCDNYLELVKWRVYSLKENDWRKKSAQFTLYYTLLTILKLFAPVLPFITEEIYQLYFRKKERQKSIHQTTFPKIDQKLIKEKRKFQGEKLMEILAEIRKEKSSKNLSQKAEIKKLTIYSKNKELLEIISLFGEDLKQTANIKEICFKQGYKKDNKFLF</sequence>
<dbReference type="InterPro" id="IPR013155">
    <property type="entry name" value="M/V/L/I-tRNA-synth_anticd-bd"/>
</dbReference>
<evidence type="ECO:0000256" key="2">
    <source>
        <dbReference type="ARBA" id="ARBA00022490"/>
    </source>
</evidence>
<name>A0A2M7DBH4_9BACT</name>
<dbReference type="Gene3D" id="1.10.730.10">
    <property type="entry name" value="Isoleucyl-tRNA Synthetase, Domain 1"/>
    <property type="match status" value="1"/>
</dbReference>
<evidence type="ECO:0000256" key="5">
    <source>
        <dbReference type="ARBA" id="ARBA00022840"/>
    </source>
</evidence>
<keyword evidence="2" id="KW-0963">Cytoplasm</keyword>
<evidence type="ECO:0000313" key="13">
    <source>
        <dbReference type="EMBL" id="PIV45796.1"/>
    </source>
</evidence>
<evidence type="ECO:0000256" key="9">
    <source>
        <dbReference type="NCBIfam" id="TIGR00422"/>
    </source>
</evidence>
<dbReference type="CDD" id="cd07962">
    <property type="entry name" value="Anticodon_Ia_Val"/>
    <property type="match status" value="1"/>
</dbReference>
<dbReference type="Pfam" id="PF08264">
    <property type="entry name" value="Anticodon_1"/>
    <property type="match status" value="1"/>
</dbReference>
<dbReference type="InterPro" id="IPR014729">
    <property type="entry name" value="Rossmann-like_a/b/a_fold"/>
</dbReference>
<dbReference type="HAMAP" id="MF_02005">
    <property type="entry name" value="Val_tRNA_synth_type2"/>
    <property type="match status" value="1"/>
</dbReference>
<gene>
    <name evidence="13" type="ORF">COS24_00455</name>
</gene>
<dbReference type="InterPro" id="IPR009008">
    <property type="entry name" value="Val/Leu/Ile-tRNA-synth_edit"/>
</dbReference>
<dbReference type="SUPFAM" id="SSF52374">
    <property type="entry name" value="Nucleotidylyl transferase"/>
    <property type="match status" value="1"/>
</dbReference>
<dbReference type="PRINTS" id="PR00986">
    <property type="entry name" value="TRNASYNTHVAL"/>
</dbReference>
<dbReference type="GO" id="GO:0005829">
    <property type="term" value="C:cytosol"/>
    <property type="evidence" value="ECO:0007669"/>
    <property type="project" value="TreeGrafter"/>
</dbReference>
<dbReference type="PANTHER" id="PTHR11946:SF93">
    <property type="entry name" value="VALINE--TRNA LIGASE, CHLOROPLASTIC_MITOCHONDRIAL 2"/>
    <property type="match status" value="1"/>
</dbReference>
<dbReference type="SUPFAM" id="SSF50677">
    <property type="entry name" value="ValRS/IleRS/LeuRS editing domain"/>
    <property type="match status" value="1"/>
</dbReference>
<evidence type="ECO:0000256" key="3">
    <source>
        <dbReference type="ARBA" id="ARBA00022598"/>
    </source>
</evidence>
<feature type="domain" description="Methionyl/Valyl/Leucyl/Isoleucyl-tRNA synthetase anticodon-binding" evidence="12">
    <location>
        <begin position="629"/>
        <end position="780"/>
    </location>
</feature>
<evidence type="ECO:0000259" key="11">
    <source>
        <dbReference type="Pfam" id="PF00133"/>
    </source>
</evidence>
<dbReference type="Proteomes" id="UP000229625">
    <property type="component" value="Unassembled WGS sequence"/>
</dbReference>
<proteinExistence type="inferred from homology"/>
<keyword evidence="4 10" id="KW-0547">Nucleotide-binding</keyword>
<accession>A0A2M7DBH4</accession>
<keyword evidence="5 10" id="KW-0067">ATP-binding</keyword>
<keyword evidence="3 10" id="KW-0436">Ligase</keyword>
<dbReference type="NCBIfam" id="NF009687">
    <property type="entry name" value="PRK13208.1"/>
    <property type="match status" value="1"/>
</dbReference>
<dbReference type="SUPFAM" id="SSF47323">
    <property type="entry name" value="Anticodon-binding domain of a subclass of class I aminoacyl-tRNA synthetases"/>
    <property type="match status" value="1"/>
</dbReference>
<evidence type="ECO:0000313" key="14">
    <source>
        <dbReference type="Proteomes" id="UP000229625"/>
    </source>
</evidence>
<dbReference type="Gene3D" id="3.40.50.620">
    <property type="entry name" value="HUPs"/>
    <property type="match status" value="2"/>
</dbReference>
<dbReference type="AlphaFoldDB" id="A0A2M7DBH4"/>
<dbReference type="PROSITE" id="PS00178">
    <property type="entry name" value="AA_TRNA_LIGASE_I"/>
    <property type="match status" value="1"/>
</dbReference>
<protein>
    <recommendedName>
        <fullName evidence="1 9">Valine--tRNA ligase</fullName>
        <ecNumber evidence="1 9">6.1.1.9</ecNumber>
    </recommendedName>
</protein>
<dbReference type="GO" id="GO:0005524">
    <property type="term" value="F:ATP binding"/>
    <property type="evidence" value="ECO:0007669"/>
    <property type="project" value="UniProtKB-KW"/>
</dbReference>
<dbReference type="InterPro" id="IPR033705">
    <property type="entry name" value="Anticodon_Ia_Val"/>
</dbReference>
<feature type="domain" description="Aminoacyl-tRNA synthetase class Ia" evidence="11">
    <location>
        <begin position="48"/>
        <end position="584"/>
    </location>
</feature>
<dbReference type="InterPro" id="IPR001412">
    <property type="entry name" value="aa-tRNA-synth_I_CS"/>
</dbReference>
<dbReference type="GO" id="GO:0004832">
    <property type="term" value="F:valine-tRNA ligase activity"/>
    <property type="evidence" value="ECO:0007669"/>
    <property type="project" value="UniProtKB-UniRule"/>
</dbReference>
<organism evidence="13 14">
    <name type="scientific">Candidatus Nealsonbacteria bacterium CG02_land_8_20_14_3_00_34_20</name>
    <dbReference type="NCBI Taxonomy" id="1974698"/>
    <lineage>
        <taxon>Bacteria</taxon>
        <taxon>Candidatus Nealsoniibacteriota</taxon>
    </lineage>
</organism>
<evidence type="ECO:0000256" key="1">
    <source>
        <dbReference type="ARBA" id="ARBA00013169"/>
    </source>
</evidence>
<comment type="caution">
    <text evidence="13">The sequence shown here is derived from an EMBL/GenBank/DDBJ whole genome shotgun (WGS) entry which is preliminary data.</text>
</comment>
<dbReference type="EMBL" id="PETY01000007">
    <property type="protein sequence ID" value="PIV45796.1"/>
    <property type="molecule type" value="Genomic_DNA"/>
</dbReference>
<evidence type="ECO:0000256" key="8">
    <source>
        <dbReference type="ARBA" id="ARBA00047552"/>
    </source>
</evidence>
<keyword evidence="6 10" id="KW-0648">Protein biosynthesis</keyword>
<comment type="catalytic activity">
    <reaction evidence="8">
        <text>tRNA(Val) + L-valine + ATP = L-valyl-tRNA(Val) + AMP + diphosphate</text>
        <dbReference type="Rhea" id="RHEA:10704"/>
        <dbReference type="Rhea" id="RHEA-COMP:9672"/>
        <dbReference type="Rhea" id="RHEA-COMP:9708"/>
        <dbReference type="ChEBI" id="CHEBI:30616"/>
        <dbReference type="ChEBI" id="CHEBI:33019"/>
        <dbReference type="ChEBI" id="CHEBI:57762"/>
        <dbReference type="ChEBI" id="CHEBI:78442"/>
        <dbReference type="ChEBI" id="CHEBI:78537"/>
        <dbReference type="ChEBI" id="CHEBI:456215"/>
        <dbReference type="EC" id="6.1.1.9"/>
    </reaction>
</comment>
<evidence type="ECO:0000256" key="6">
    <source>
        <dbReference type="ARBA" id="ARBA00022917"/>
    </source>
</evidence>
<evidence type="ECO:0000256" key="4">
    <source>
        <dbReference type="ARBA" id="ARBA00022741"/>
    </source>
</evidence>
<dbReference type="InterPro" id="IPR002300">
    <property type="entry name" value="aa-tRNA-synth_Ia"/>
</dbReference>
<dbReference type="GO" id="GO:0006438">
    <property type="term" value="P:valyl-tRNA aminoacylation"/>
    <property type="evidence" value="ECO:0007669"/>
    <property type="project" value="UniProtKB-UniRule"/>
</dbReference>
<dbReference type="Pfam" id="PF00133">
    <property type="entry name" value="tRNA-synt_1"/>
    <property type="match status" value="1"/>
</dbReference>
<evidence type="ECO:0000256" key="10">
    <source>
        <dbReference type="RuleBase" id="RU363035"/>
    </source>
</evidence>
<dbReference type="PANTHER" id="PTHR11946">
    <property type="entry name" value="VALYL-TRNA SYNTHETASES"/>
    <property type="match status" value="1"/>
</dbReference>
<evidence type="ECO:0000256" key="7">
    <source>
        <dbReference type="ARBA" id="ARBA00023146"/>
    </source>
</evidence>
<dbReference type="InterPro" id="IPR022874">
    <property type="entry name" value="Valine-tRNA_ligase_type_2"/>
</dbReference>